<gene>
    <name evidence="1" type="ORF">QLX08_004357</name>
</gene>
<evidence type="ECO:0000313" key="2">
    <source>
        <dbReference type="Proteomes" id="UP001432146"/>
    </source>
</evidence>
<dbReference type="Proteomes" id="UP001432146">
    <property type="component" value="Unassembled WGS sequence"/>
</dbReference>
<dbReference type="AlphaFoldDB" id="A0AAW1A4W6"/>
<organism evidence="1 2">
    <name type="scientific">Tetragonisca angustula</name>
    <dbReference type="NCBI Taxonomy" id="166442"/>
    <lineage>
        <taxon>Eukaryota</taxon>
        <taxon>Metazoa</taxon>
        <taxon>Ecdysozoa</taxon>
        <taxon>Arthropoda</taxon>
        <taxon>Hexapoda</taxon>
        <taxon>Insecta</taxon>
        <taxon>Pterygota</taxon>
        <taxon>Neoptera</taxon>
        <taxon>Endopterygota</taxon>
        <taxon>Hymenoptera</taxon>
        <taxon>Apocrita</taxon>
        <taxon>Aculeata</taxon>
        <taxon>Apoidea</taxon>
        <taxon>Anthophila</taxon>
        <taxon>Apidae</taxon>
        <taxon>Tetragonisca</taxon>
    </lineage>
</organism>
<reference evidence="1 2" key="1">
    <citation type="submission" date="2024-05" db="EMBL/GenBank/DDBJ databases">
        <title>The nuclear and mitochondrial genome assemblies of Tetragonisca angustula (Apidae: Meliponini), a tiny yet remarkable pollinator in the Neotropics.</title>
        <authorList>
            <person name="Ferrari R."/>
            <person name="Ricardo P.C."/>
            <person name="Dias F.C."/>
            <person name="Araujo N.S."/>
            <person name="Soares D.O."/>
            <person name="Zhou Q.-S."/>
            <person name="Zhu C.-D."/>
            <person name="Coutinho L."/>
            <person name="Airas M.C."/>
            <person name="Batista T.M."/>
        </authorList>
    </citation>
    <scope>NUCLEOTIDE SEQUENCE [LARGE SCALE GENOMIC DNA]</scope>
    <source>
        <strain evidence="1">ASF017062</strain>
        <tissue evidence="1">Abdomen</tissue>
    </source>
</reference>
<proteinExistence type="predicted"/>
<keyword evidence="2" id="KW-1185">Reference proteome</keyword>
<name>A0AAW1A4W6_9HYME</name>
<comment type="caution">
    <text evidence="1">The sequence shown here is derived from an EMBL/GenBank/DDBJ whole genome shotgun (WGS) entry which is preliminary data.</text>
</comment>
<evidence type="ECO:0000313" key="1">
    <source>
        <dbReference type="EMBL" id="KAK9304197.1"/>
    </source>
</evidence>
<sequence>MCMVKCDIMDVLQQEGTRKSFQKRQHPGGKNFGNIDRRLREFASFKEYHRNGRNHINLNKEEEILQIVTNNPTNSIRRISTICDQSKSRVWNSFHFQKVQELHFNDGSN</sequence>
<dbReference type="EMBL" id="JAWNGG020000065">
    <property type="protein sequence ID" value="KAK9304197.1"/>
    <property type="molecule type" value="Genomic_DNA"/>
</dbReference>
<accession>A0AAW1A4W6</accession>
<protein>
    <submittedName>
        <fullName evidence="1">Uncharacterized protein</fullName>
    </submittedName>
</protein>